<gene>
    <name evidence="2" type="ORF">L201_002824</name>
</gene>
<dbReference type="RefSeq" id="XP_066074687.1">
    <property type="nucleotide sequence ID" value="XM_066218590.1"/>
</dbReference>
<evidence type="ECO:0000313" key="3">
    <source>
        <dbReference type="Proteomes" id="UP001355207"/>
    </source>
</evidence>
<accession>A0AAX4JT48</accession>
<feature type="domain" description="DUF7918" evidence="1">
    <location>
        <begin position="19"/>
        <end position="217"/>
    </location>
</feature>
<dbReference type="AlphaFoldDB" id="A0AAX4JT48"/>
<protein>
    <recommendedName>
        <fullName evidence="1">DUF7918 domain-containing protein</fullName>
    </recommendedName>
</protein>
<dbReference type="InterPro" id="IPR057678">
    <property type="entry name" value="DUF7918"/>
</dbReference>
<dbReference type="EMBL" id="CP144100">
    <property type="protein sequence ID" value="WWC87924.1"/>
    <property type="molecule type" value="Genomic_DNA"/>
</dbReference>
<dbReference type="Pfam" id="PF25534">
    <property type="entry name" value="DUF7918"/>
    <property type="match status" value="1"/>
</dbReference>
<dbReference type="Proteomes" id="UP001355207">
    <property type="component" value="Chromosome 3"/>
</dbReference>
<proteinExistence type="predicted"/>
<evidence type="ECO:0000259" key="1">
    <source>
        <dbReference type="Pfam" id="PF25534"/>
    </source>
</evidence>
<keyword evidence="3" id="KW-1185">Reference proteome</keyword>
<name>A0AAX4JT48_9TREE</name>
<sequence length="298" mass="34061">MLSEGEAAGFDAWVEGKEDEKRLTEYQVKHHRAAKGESSYTECFLETIHQPFRINLRKLEDFKELWDFRVIIHIDGNAFDCRAWRYVDNIFLISWGSALKEKDGGHFTSDLVFAALPTTDDPEQITINHLTSKNLGTIEVAIDRVVCESGNLQEEETPYDGFIYGTLDEKGKNSANMVPCKRGEIIYCNLEPGSEKPFHRFVFHYRARPVLIQMGIIVDPDNLPGLPLAQRKRKRSSFFLDPVIGSDEEDVKPDLRITHLNYLQDRIKALTARIKSAENGIIEQRDVIDLTADDSDDE</sequence>
<dbReference type="GeneID" id="91093495"/>
<evidence type="ECO:0000313" key="2">
    <source>
        <dbReference type="EMBL" id="WWC87924.1"/>
    </source>
</evidence>
<reference evidence="2 3" key="1">
    <citation type="submission" date="2024-01" db="EMBL/GenBank/DDBJ databases">
        <title>Comparative genomics of Cryptococcus and Kwoniella reveals pathogenesis evolution and contrasting modes of karyotype evolution via chromosome fusion or intercentromeric recombination.</title>
        <authorList>
            <person name="Coelho M.A."/>
            <person name="David-Palma M."/>
            <person name="Shea T."/>
            <person name="Bowers K."/>
            <person name="McGinley-Smith S."/>
            <person name="Mohammad A.W."/>
            <person name="Gnirke A."/>
            <person name="Yurkov A.M."/>
            <person name="Nowrousian M."/>
            <person name="Sun S."/>
            <person name="Cuomo C.A."/>
            <person name="Heitman J."/>
        </authorList>
    </citation>
    <scope>NUCLEOTIDE SEQUENCE [LARGE SCALE GENOMIC DNA]</scope>
    <source>
        <strain evidence="2 3">CBS 6074</strain>
    </source>
</reference>
<organism evidence="2 3">
    <name type="scientific">Kwoniella dendrophila CBS 6074</name>
    <dbReference type="NCBI Taxonomy" id="1295534"/>
    <lineage>
        <taxon>Eukaryota</taxon>
        <taxon>Fungi</taxon>
        <taxon>Dikarya</taxon>
        <taxon>Basidiomycota</taxon>
        <taxon>Agaricomycotina</taxon>
        <taxon>Tremellomycetes</taxon>
        <taxon>Tremellales</taxon>
        <taxon>Cryptococcaceae</taxon>
        <taxon>Kwoniella</taxon>
    </lineage>
</organism>